<dbReference type="AlphaFoldDB" id="A0A8S9ZZ01"/>
<sequence>LNILSRKHWPSRQHFTRTVNCLNLRGTRRVCTQSNKYTRPHLLNSKNYQIIILKLTIINK</sequence>
<proteinExistence type="predicted"/>
<reference evidence="1" key="1">
    <citation type="journal article" date="2020" name="Ecol. Evol.">
        <title>Genome structure and content of the rice root-knot nematode (Meloidogyne graminicola).</title>
        <authorList>
            <person name="Phan N.T."/>
            <person name="Danchin E.G.J."/>
            <person name="Klopp C."/>
            <person name="Perfus-Barbeoch L."/>
            <person name="Kozlowski D.K."/>
            <person name="Koutsovoulos G.D."/>
            <person name="Lopez-Roques C."/>
            <person name="Bouchez O."/>
            <person name="Zahm M."/>
            <person name="Besnard G."/>
            <person name="Bellafiore S."/>
        </authorList>
    </citation>
    <scope>NUCLEOTIDE SEQUENCE</scope>
    <source>
        <strain evidence="1">VN-18</strain>
    </source>
</reference>
<protein>
    <submittedName>
        <fullName evidence="1">Uncharacterized protein</fullName>
    </submittedName>
</protein>
<comment type="caution">
    <text evidence="1">The sequence shown here is derived from an EMBL/GenBank/DDBJ whole genome shotgun (WGS) entry which is preliminary data.</text>
</comment>
<keyword evidence="2" id="KW-1185">Reference proteome</keyword>
<dbReference type="EMBL" id="JABEBT010000014">
    <property type="protein sequence ID" value="KAF7638133.1"/>
    <property type="molecule type" value="Genomic_DNA"/>
</dbReference>
<accession>A0A8S9ZZ01</accession>
<organism evidence="1 2">
    <name type="scientific">Meloidogyne graminicola</name>
    <dbReference type="NCBI Taxonomy" id="189291"/>
    <lineage>
        <taxon>Eukaryota</taxon>
        <taxon>Metazoa</taxon>
        <taxon>Ecdysozoa</taxon>
        <taxon>Nematoda</taxon>
        <taxon>Chromadorea</taxon>
        <taxon>Rhabditida</taxon>
        <taxon>Tylenchina</taxon>
        <taxon>Tylenchomorpha</taxon>
        <taxon>Tylenchoidea</taxon>
        <taxon>Meloidogynidae</taxon>
        <taxon>Meloidogyninae</taxon>
        <taxon>Meloidogyne</taxon>
    </lineage>
</organism>
<evidence type="ECO:0000313" key="1">
    <source>
        <dbReference type="EMBL" id="KAF7638133.1"/>
    </source>
</evidence>
<name>A0A8S9ZZ01_9BILA</name>
<dbReference type="Proteomes" id="UP000605970">
    <property type="component" value="Unassembled WGS sequence"/>
</dbReference>
<evidence type="ECO:0000313" key="2">
    <source>
        <dbReference type="Proteomes" id="UP000605970"/>
    </source>
</evidence>
<gene>
    <name evidence="1" type="ORF">Mgra_00002361</name>
</gene>
<feature type="non-terminal residue" evidence="1">
    <location>
        <position position="60"/>
    </location>
</feature>